<sequence>MGKVYLIGAGPGDPGLLTLRARDLLSMADVVVYDYLANEDFLKFCRKDAELIYVGKKGGDHTLSQEGINQLLVDRAGSGNHVARLKGGDPYVFGRGAEEAQELLQAGIDFEIIPGVTSAVAAPAYAGIPLTHRRYASSVSFITGHEDPDKPESAHNWASLATGTSTLVFFMGVKNLQHISHSLIQAGMDPQTPAALVRWGTTCMHRSMVSTIQDIPGQAVDQGFKPPSLLVVGHVVRLRDELNWFEKLPLLGRGVVVTRAREQASGLLEQLRELGACCYEFPTIEIQSLPDYSDVQQAISHLSGYDWLVFTSVNGVLYFWAELERAGLDSRALGGRKVAAIGPATAQALEHRGIRPDFVPDKYVAESVVQGLLDLGVQGKKVLIPRAKVAREVLPQELEKAGADVHVLPVYQTGLAQESGQSILEAMQEGSISYITFTSSSTVENFFSLVQPGEVARHQDQGLRLVCIGPVTAGTLNGFGLEADIVPEDYTIPGLVNVLLEDAGKRGDNS</sequence>
<dbReference type="SUPFAM" id="SSF53790">
    <property type="entry name" value="Tetrapyrrole methylase"/>
    <property type="match status" value="1"/>
</dbReference>
<dbReference type="Pfam" id="PF02602">
    <property type="entry name" value="HEM4"/>
    <property type="match status" value="1"/>
</dbReference>
<dbReference type="InterPro" id="IPR003754">
    <property type="entry name" value="4pyrrol_synth_uPrphyn_synth"/>
</dbReference>
<gene>
    <name evidence="13" type="ORF">Dthio_PD1127</name>
</gene>
<comment type="pathway">
    <text evidence="9">Cofactor biosynthesis; adenosylcobalamin biosynthesis; precorrin-2 from uroporphyrinogen III: step 1/1.</text>
</comment>
<dbReference type="CDD" id="cd06578">
    <property type="entry name" value="HemD"/>
    <property type="match status" value="1"/>
</dbReference>
<reference evidence="13" key="1">
    <citation type="submission" date="2010-05" db="EMBL/GenBank/DDBJ databases">
        <title>The draft genome of Desulfonatronospira thiodismutans ASO3-1.</title>
        <authorList>
            <consortium name="US DOE Joint Genome Institute (JGI-PGF)"/>
            <person name="Lucas S."/>
            <person name="Copeland A."/>
            <person name="Lapidus A."/>
            <person name="Cheng J.-F."/>
            <person name="Bruce D."/>
            <person name="Goodwin L."/>
            <person name="Pitluck S."/>
            <person name="Chertkov O."/>
            <person name="Brettin T."/>
            <person name="Detter J.C."/>
            <person name="Han C."/>
            <person name="Land M.L."/>
            <person name="Hauser L."/>
            <person name="Kyrpides N."/>
            <person name="Mikhailova N."/>
            <person name="Muyzer G."/>
            <person name="Woyke T."/>
        </authorList>
    </citation>
    <scope>NUCLEOTIDE SEQUENCE [LARGE SCALE GENOMIC DNA]</scope>
    <source>
        <strain evidence="13">ASO3-1</strain>
    </source>
</reference>
<dbReference type="CDD" id="cd11642">
    <property type="entry name" value="SUMT"/>
    <property type="match status" value="1"/>
</dbReference>
<dbReference type="FunFam" id="3.40.1010.10:FF:000001">
    <property type="entry name" value="Siroheme synthase"/>
    <property type="match status" value="1"/>
</dbReference>
<evidence type="ECO:0000256" key="9">
    <source>
        <dbReference type="ARBA" id="ARBA00060548"/>
    </source>
</evidence>
<keyword evidence="6" id="KW-0949">S-adenosyl-L-methionine</keyword>
<dbReference type="InterPro" id="IPR050161">
    <property type="entry name" value="Siro_Cobalamin_biosynth"/>
</dbReference>
<dbReference type="UniPathway" id="UPA00262">
    <property type="reaction ID" value="UER00211"/>
</dbReference>
<keyword evidence="4 10" id="KW-0489">Methyltransferase</keyword>
<evidence type="ECO:0000256" key="3">
    <source>
        <dbReference type="ARBA" id="ARBA00022573"/>
    </source>
</evidence>
<comment type="pathway">
    <text evidence="8">Porphyrin-containing compound metabolism; siroheme biosynthesis; precorrin-2 from uroporphyrinogen III: step 1/1.</text>
</comment>
<dbReference type="OrthoDB" id="9815856at2"/>
<dbReference type="NCBIfam" id="NF004790">
    <property type="entry name" value="PRK06136.1"/>
    <property type="match status" value="1"/>
</dbReference>
<dbReference type="InterPro" id="IPR014777">
    <property type="entry name" value="4pyrrole_Mease_sub1"/>
</dbReference>
<dbReference type="InterPro" id="IPR006366">
    <property type="entry name" value="CobA/CysG_C"/>
</dbReference>
<keyword evidence="14" id="KW-1185">Reference proteome</keyword>
<dbReference type="InterPro" id="IPR014776">
    <property type="entry name" value="4pyrrole_Mease_sub2"/>
</dbReference>
<dbReference type="Pfam" id="PF00590">
    <property type="entry name" value="TP_methylase"/>
    <property type="match status" value="1"/>
</dbReference>
<dbReference type="PANTHER" id="PTHR45790:SF3">
    <property type="entry name" value="S-ADENOSYL-L-METHIONINE-DEPENDENT UROPORPHYRINOGEN III METHYLTRANSFERASE, CHLOROPLASTIC"/>
    <property type="match status" value="1"/>
</dbReference>
<evidence type="ECO:0000259" key="12">
    <source>
        <dbReference type="Pfam" id="PF02602"/>
    </source>
</evidence>
<evidence type="ECO:0000259" key="11">
    <source>
        <dbReference type="Pfam" id="PF00590"/>
    </source>
</evidence>
<dbReference type="EMBL" id="ACJN02000003">
    <property type="protein sequence ID" value="EFI33788.1"/>
    <property type="molecule type" value="Genomic_DNA"/>
</dbReference>
<comment type="caution">
    <text evidence="13">The sequence shown here is derived from an EMBL/GenBank/DDBJ whole genome shotgun (WGS) entry which is preliminary data.</text>
</comment>
<dbReference type="GO" id="GO:0019354">
    <property type="term" value="P:siroheme biosynthetic process"/>
    <property type="evidence" value="ECO:0007669"/>
    <property type="project" value="UniProtKB-UniPathway"/>
</dbReference>
<comment type="similarity">
    <text evidence="1 10">Belongs to the precorrin methyltransferase family.</text>
</comment>
<dbReference type="Gene3D" id="3.40.1010.10">
    <property type="entry name" value="Cobalt-precorrin-4 Transmethylase, Domain 1"/>
    <property type="match status" value="1"/>
</dbReference>
<dbReference type="InterPro" id="IPR003043">
    <property type="entry name" value="Uropor_MeTrfase_CS"/>
</dbReference>
<evidence type="ECO:0000256" key="8">
    <source>
        <dbReference type="ARBA" id="ARBA00025705"/>
    </source>
</evidence>
<dbReference type="Gene3D" id="3.40.50.10090">
    <property type="match status" value="2"/>
</dbReference>
<organism evidence="13 14">
    <name type="scientific">Desulfonatronospira thiodismutans ASO3-1</name>
    <dbReference type="NCBI Taxonomy" id="555779"/>
    <lineage>
        <taxon>Bacteria</taxon>
        <taxon>Pseudomonadati</taxon>
        <taxon>Thermodesulfobacteriota</taxon>
        <taxon>Desulfovibrionia</taxon>
        <taxon>Desulfovibrionales</taxon>
        <taxon>Desulfonatronovibrionaceae</taxon>
        <taxon>Desulfonatronospira</taxon>
    </lineage>
</organism>
<keyword evidence="5 10" id="KW-0808">Transferase</keyword>
<dbReference type="AlphaFoldDB" id="D6SSX2"/>
<dbReference type="InterPro" id="IPR036108">
    <property type="entry name" value="4pyrrol_syn_uPrphyn_synt_sf"/>
</dbReference>
<dbReference type="InterPro" id="IPR035996">
    <property type="entry name" value="4pyrrol_Methylase_sf"/>
</dbReference>
<accession>D6SSX2</accession>
<dbReference type="PROSITE" id="PS00839">
    <property type="entry name" value="SUMT_1"/>
    <property type="match status" value="1"/>
</dbReference>
<name>D6SSX2_9BACT</name>
<feature type="domain" description="Tetrapyrrole methylase" evidence="11">
    <location>
        <begin position="3"/>
        <end position="215"/>
    </location>
</feature>
<dbReference type="SUPFAM" id="SSF69618">
    <property type="entry name" value="HemD-like"/>
    <property type="match status" value="1"/>
</dbReference>
<dbReference type="eggNOG" id="COG1587">
    <property type="taxonomic scope" value="Bacteria"/>
</dbReference>
<dbReference type="NCBIfam" id="TIGR01469">
    <property type="entry name" value="cobA_cysG_Cterm"/>
    <property type="match status" value="1"/>
</dbReference>
<evidence type="ECO:0000256" key="1">
    <source>
        <dbReference type="ARBA" id="ARBA00005879"/>
    </source>
</evidence>
<dbReference type="GO" id="GO:0032259">
    <property type="term" value="P:methylation"/>
    <property type="evidence" value="ECO:0007669"/>
    <property type="project" value="UniProtKB-KW"/>
</dbReference>
<dbReference type="GO" id="GO:0009236">
    <property type="term" value="P:cobalamin biosynthetic process"/>
    <property type="evidence" value="ECO:0007669"/>
    <property type="project" value="UniProtKB-KW"/>
</dbReference>
<dbReference type="Gene3D" id="3.30.950.10">
    <property type="entry name" value="Methyltransferase, Cobalt-precorrin-4 Transmethylase, Domain 2"/>
    <property type="match status" value="1"/>
</dbReference>
<dbReference type="Proteomes" id="UP000005496">
    <property type="component" value="Unassembled WGS sequence"/>
</dbReference>
<dbReference type="GO" id="GO:0004851">
    <property type="term" value="F:uroporphyrin-III C-methyltransferase activity"/>
    <property type="evidence" value="ECO:0007669"/>
    <property type="project" value="UniProtKB-EC"/>
</dbReference>
<keyword evidence="3" id="KW-0169">Cobalamin biosynthesis</keyword>
<evidence type="ECO:0000313" key="13">
    <source>
        <dbReference type="EMBL" id="EFI33788.1"/>
    </source>
</evidence>
<dbReference type="eggNOG" id="COG0007">
    <property type="taxonomic scope" value="Bacteria"/>
</dbReference>
<evidence type="ECO:0000256" key="5">
    <source>
        <dbReference type="ARBA" id="ARBA00022679"/>
    </source>
</evidence>
<dbReference type="GO" id="GO:0004852">
    <property type="term" value="F:uroporphyrinogen-III synthase activity"/>
    <property type="evidence" value="ECO:0007669"/>
    <property type="project" value="InterPro"/>
</dbReference>
<evidence type="ECO:0000256" key="4">
    <source>
        <dbReference type="ARBA" id="ARBA00022603"/>
    </source>
</evidence>
<dbReference type="PANTHER" id="PTHR45790">
    <property type="entry name" value="SIROHEME SYNTHASE-RELATED"/>
    <property type="match status" value="1"/>
</dbReference>
<dbReference type="EC" id="2.1.1.107" evidence="2"/>
<dbReference type="InterPro" id="IPR000878">
    <property type="entry name" value="4pyrrol_Mease"/>
</dbReference>
<dbReference type="PROSITE" id="PS00840">
    <property type="entry name" value="SUMT_2"/>
    <property type="match status" value="1"/>
</dbReference>
<evidence type="ECO:0000313" key="14">
    <source>
        <dbReference type="Proteomes" id="UP000005496"/>
    </source>
</evidence>
<evidence type="ECO:0000256" key="7">
    <source>
        <dbReference type="ARBA" id="ARBA00023244"/>
    </source>
</evidence>
<evidence type="ECO:0000256" key="6">
    <source>
        <dbReference type="ARBA" id="ARBA00022691"/>
    </source>
</evidence>
<protein>
    <recommendedName>
        <fullName evidence="2">uroporphyrinogen-III C-methyltransferase</fullName>
        <ecNumber evidence="2">2.1.1.107</ecNumber>
    </recommendedName>
</protein>
<feature type="domain" description="Tetrapyrrole biosynthesis uroporphyrinogen III synthase" evidence="12">
    <location>
        <begin position="268"/>
        <end position="496"/>
    </location>
</feature>
<evidence type="ECO:0000256" key="2">
    <source>
        <dbReference type="ARBA" id="ARBA00012162"/>
    </source>
</evidence>
<evidence type="ECO:0000256" key="10">
    <source>
        <dbReference type="RuleBase" id="RU003960"/>
    </source>
</evidence>
<dbReference type="FunFam" id="3.30.950.10:FF:000001">
    <property type="entry name" value="Siroheme synthase"/>
    <property type="match status" value="1"/>
</dbReference>
<proteinExistence type="inferred from homology"/>
<keyword evidence="7" id="KW-0627">Porphyrin biosynthesis</keyword>
<dbReference type="RefSeq" id="WP_008871137.1">
    <property type="nucleotide sequence ID" value="NZ_ACJN02000003.1"/>
</dbReference>